<dbReference type="Pfam" id="PF04120">
    <property type="entry name" value="Iron_permease"/>
    <property type="match status" value="1"/>
</dbReference>
<name>A0A1I0U5S0_9SPHI</name>
<keyword evidence="3" id="KW-1185">Reference proteome</keyword>
<reference evidence="3" key="1">
    <citation type="submission" date="2016-10" db="EMBL/GenBank/DDBJ databases">
        <authorList>
            <person name="Varghese N."/>
            <person name="Submissions S."/>
        </authorList>
    </citation>
    <scope>NUCLEOTIDE SEQUENCE [LARGE SCALE GENOMIC DNA]</scope>
    <source>
        <strain evidence="3">DSM 18130</strain>
    </source>
</reference>
<feature type="transmembrane region" description="Helical" evidence="1">
    <location>
        <begin position="31"/>
        <end position="50"/>
    </location>
</feature>
<keyword evidence="1" id="KW-0812">Transmembrane</keyword>
<proteinExistence type="predicted"/>
<dbReference type="InterPro" id="IPR007251">
    <property type="entry name" value="Iron_permease_Fet4"/>
</dbReference>
<organism evidence="2 3">
    <name type="scientific">Pedobacter suwonensis</name>
    <dbReference type="NCBI Taxonomy" id="332999"/>
    <lineage>
        <taxon>Bacteria</taxon>
        <taxon>Pseudomonadati</taxon>
        <taxon>Bacteroidota</taxon>
        <taxon>Sphingobacteriia</taxon>
        <taxon>Sphingobacteriales</taxon>
        <taxon>Sphingobacteriaceae</taxon>
        <taxon>Pedobacter</taxon>
    </lineage>
</organism>
<keyword evidence="1" id="KW-0472">Membrane</keyword>
<dbReference type="STRING" id="332999.SAMN04488511_12142"/>
<dbReference type="GO" id="GO:0055085">
    <property type="term" value="P:transmembrane transport"/>
    <property type="evidence" value="ECO:0007669"/>
    <property type="project" value="InterPro"/>
</dbReference>
<accession>A0A1I0U5S0</accession>
<keyword evidence="1" id="KW-1133">Transmembrane helix</keyword>
<gene>
    <name evidence="2" type="ORF">SAMN04488511_12142</name>
</gene>
<sequence length="170" mass="18895">MVMTKSKSNNKSNNFFEKFANAATKFTGSSAAFISATAIVVIWAVSGPIFNYSETWQLVINTGTTIITFLMVFLIQKAQNKDGKAIQLKLNELIAAQQGASNRMVDIEDLSEKELDQLHKFYVAIAALAKKEADIHCSHSIDVAKQLNEIKVKSNKHFKKHDNESARSKS</sequence>
<evidence type="ECO:0000256" key="1">
    <source>
        <dbReference type="SAM" id="Phobius"/>
    </source>
</evidence>
<evidence type="ECO:0000313" key="2">
    <source>
        <dbReference type="EMBL" id="SFA59187.1"/>
    </source>
</evidence>
<dbReference type="AlphaFoldDB" id="A0A1I0U5S0"/>
<protein>
    <submittedName>
        <fullName evidence="2">Low affinity Fe/Cu permease</fullName>
    </submittedName>
</protein>
<feature type="transmembrane region" description="Helical" evidence="1">
    <location>
        <begin position="56"/>
        <end position="75"/>
    </location>
</feature>
<evidence type="ECO:0000313" key="3">
    <source>
        <dbReference type="Proteomes" id="UP000198836"/>
    </source>
</evidence>
<dbReference type="EMBL" id="FOJM01000021">
    <property type="protein sequence ID" value="SFA59187.1"/>
    <property type="molecule type" value="Genomic_DNA"/>
</dbReference>
<dbReference type="Proteomes" id="UP000198836">
    <property type="component" value="Unassembled WGS sequence"/>
</dbReference>